<protein>
    <submittedName>
        <fullName evidence="2">Uncharacterized protein</fullName>
    </submittedName>
</protein>
<evidence type="ECO:0000313" key="2">
    <source>
        <dbReference type="EMBL" id="WND16499.1"/>
    </source>
</evidence>
<feature type="compositionally biased region" description="Basic and acidic residues" evidence="1">
    <location>
        <begin position="117"/>
        <end position="144"/>
    </location>
</feature>
<organism evidence="2 3">
    <name type="scientific">Streptomyces violaceus</name>
    <name type="common">Streptomyces venezuelae</name>
    <dbReference type="NCBI Taxonomy" id="1936"/>
    <lineage>
        <taxon>Bacteria</taxon>
        <taxon>Bacillati</taxon>
        <taxon>Actinomycetota</taxon>
        <taxon>Actinomycetes</taxon>
        <taxon>Kitasatosporales</taxon>
        <taxon>Streptomycetaceae</taxon>
        <taxon>Streptomyces</taxon>
    </lineage>
</organism>
<feature type="region of interest" description="Disordered" evidence="1">
    <location>
        <begin position="446"/>
        <end position="471"/>
    </location>
</feature>
<proteinExistence type="predicted"/>
<reference evidence="2 3" key="1">
    <citation type="submission" date="2023-09" db="EMBL/GenBank/DDBJ databases">
        <title>The genome sequence of Streptomyces anthocyanicus.</title>
        <authorList>
            <person name="Mo P."/>
        </authorList>
    </citation>
    <scope>NUCLEOTIDE SEQUENCE [LARGE SCALE GENOMIC DNA]</scope>
    <source>
        <strain evidence="2 3">JCM 4387</strain>
    </source>
</reference>
<feature type="region of interest" description="Disordered" evidence="1">
    <location>
        <begin position="100"/>
        <end position="245"/>
    </location>
</feature>
<gene>
    <name evidence="2" type="ORF">RI060_03635</name>
</gene>
<keyword evidence="3" id="KW-1185">Reference proteome</keyword>
<name>A0ABY9U162_STRVL</name>
<feature type="compositionally biased region" description="Basic and acidic residues" evidence="1">
    <location>
        <begin position="151"/>
        <end position="186"/>
    </location>
</feature>
<feature type="compositionally biased region" description="Basic and acidic residues" evidence="1">
    <location>
        <begin position="213"/>
        <end position="245"/>
    </location>
</feature>
<evidence type="ECO:0000313" key="3">
    <source>
        <dbReference type="Proteomes" id="UP001249394"/>
    </source>
</evidence>
<dbReference type="EMBL" id="CP134213">
    <property type="protein sequence ID" value="WND16499.1"/>
    <property type="molecule type" value="Genomic_DNA"/>
</dbReference>
<sequence length="516" mass="55434">MDLRGLVRRTAMNRPAVLAVTLPGATELRLEAEAEVRRRRWPVVGAPAAADLLVVCGVPAPEDAEWLDRIKRSMPEPAVRIVVGESGQVAHALGTARKDLTGRAVTPRGADAAAESVNHRDMADRTEGPRHGHAGHEPGEDEAHPSGPQGHMDDRHEAQAGEPGDHEHGEREEHGDEHGHGAHHDSAPPAAADGQGHDDHGMSHSHGGHAAHSGHEEHGPHQPADHAAHMDHTDHQEHGGHMDHMGHDMHAMEVAGLPMAERADDRDELRLDQLHVPFGPGLSDWPAGLVLRLTLQGDVVQDVEVDHLSVASGHRLPFWDEPWLRAAHGEEVTRGSAVRRRCAAHLDSAGRLLAVAGWDEAAVRCRRLRDELLSGASREAIGGDLRRTVRRVRRSRPLRWSIAGLGELPADRARAAGVTGPALAADGDVYDRLLLWLSETERGLEELDDTRPLAPNDRTGPRGRLDGPQPPSQALLDVLPGLLAGAEFACARIIVASLDPDLDELALAPVPGAAHA</sequence>
<accession>A0ABY9U162</accession>
<evidence type="ECO:0000256" key="1">
    <source>
        <dbReference type="SAM" id="MobiDB-lite"/>
    </source>
</evidence>
<dbReference type="Proteomes" id="UP001249394">
    <property type="component" value="Chromosome"/>
</dbReference>